<dbReference type="InterPro" id="IPR005358">
    <property type="entry name" value="Puta_zinc/iron-chelating_dom"/>
</dbReference>
<dbReference type="PANTHER" id="PTHR36931">
    <property type="entry name" value="UPF0153 PROTEIN YEIW"/>
    <property type="match status" value="1"/>
</dbReference>
<dbReference type="InterPro" id="IPR052572">
    <property type="entry name" value="UPF0153_domain"/>
</dbReference>
<organism evidence="2 3">
    <name type="scientific">Piscinibacter sakaiensis</name>
    <name type="common">Ideonella sakaiensis</name>
    <dbReference type="NCBI Taxonomy" id="1547922"/>
    <lineage>
        <taxon>Bacteria</taxon>
        <taxon>Pseudomonadati</taxon>
        <taxon>Pseudomonadota</taxon>
        <taxon>Betaproteobacteria</taxon>
        <taxon>Burkholderiales</taxon>
        <taxon>Sphaerotilaceae</taxon>
        <taxon>Piscinibacter</taxon>
    </lineage>
</organism>
<name>A0A0K8NXG6_PISS1</name>
<dbReference type="Pfam" id="PF03692">
    <property type="entry name" value="CxxCxxCC"/>
    <property type="match status" value="1"/>
</dbReference>
<evidence type="ECO:0000313" key="2">
    <source>
        <dbReference type="EMBL" id="GAP35071.1"/>
    </source>
</evidence>
<protein>
    <submittedName>
        <fullName evidence="2">Proteinase inhibitor</fullName>
    </submittedName>
</protein>
<evidence type="ECO:0000256" key="1">
    <source>
        <dbReference type="SAM" id="MobiDB-lite"/>
    </source>
</evidence>
<proteinExistence type="predicted"/>
<accession>A0A0K8NXG6</accession>
<reference evidence="3" key="1">
    <citation type="submission" date="2015-07" db="EMBL/GenBank/DDBJ databases">
        <title>Discovery of a poly(ethylene terephthalate assimilation.</title>
        <authorList>
            <person name="Yoshida S."/>
            <person name="Hiraga K."/>
            <person name="Takehana T."/>
            <person name="Taniguchi I."/>
            <person name="Yamaji H."/>
            <person name="Maeda Y."/>
            <person name="Toyohara K."/>
            <person name="Miyamoto K."/>
            <person name="Kimura Y."/>
            <person name="Oda K."/>
        </authorList>
    </citation>
    <scope>NUCLEOTIDE SEQUENCE [LARGE SCALE GENOMIC DNA]</scope>
    <source>
        <strain evidence="3">NBRC 110686 / TISTR 2288 / 201-F6</strain>
    </source>
</reference>
<reference evidence="2 3" key="2">
    <citation type="journal article" date="2016" name="Science">
        <title>A bacterium that degrades and assimilates poly(ethylene terephthalate).</title>
        <authorList>
            <person name="Yoshida S."/>
            <person name="Hiraga K."/>
            <person name="Takehana T."/>
            <person name="Taniguchi I."/>
            <person name="Yamaji H."/>
            <person name="Maeda Y."/>
            <person name="Toyohara K."/>
            <person name="Miyamoto K."/>
            <person name="Kimura Y."/>
            <person name="Oda K."/>
        </authorList>
    </citation>
    <scope>NUCLEOTIDE SEQUENCE [LARGE SCALE GENOMIC DNA]</scope>
    <source>
        <strain evidence="3">NBRC 110686 / TISTR 2288 / 201-F6</strain>
    </source>
</reference>
<gene>
    <name evidence="2" type="ORF">ISF6_0636</name>
</gene>
<sequence>MDCRTGCAACCIAPSITSPMPGLPQGKPAGVACPHLDAAWRCRLFGRPERPAVCASLRPSAEMCGRSRDEALAWLVRLEVATAPASPAAAPRRDVAEERSVVRGAGPGAA</sequence>
<dbReference type="AlphaFoldDB" id="A0A0K8NXG6"/>
<dbReference type="EMBL" id="BBYR01000013">
    <property type="protein sequence ID" value="GAP35071.1"/>
    <property type="molecule type" value="Genomic_DNA"/>
</dbReference>
<evidence type="ECO:0000313" key="3">
    <source>
        <dbReference type="Proteomes" id="UP000037660"/>
    </source>
</evidence>
<dbReference type="Proteomes" id="UP000037660">
    <property type="component" value="Unassembled WGS sequence"/>
</dbReference>
<dbReference type="STRING" id="1547922.ISF6_0636"/>
<comment type="caution">
    <text evidence="2">The sequence shown here is derived from an EMBL/GenBank/DDBJ whole genome shotgun (WGS) entry which is preliminary data.</text>
</comment>
<feature type="region of interest" description="Disordered" evidence="1">
    <location>
        <begin position="85"/>
        <end position="110"/>
    </location>
</feature>
<dbReference type="PANTHER" id="PTHR36931:SF1">
    <property type="entry name" value="UPF0153 PROTEIN YEIW"/>
    <property type="match status" value="1"/>
</dbReference>
<dbReference type="OrthoDB" id="9803986at2"/>
<feature type="compositionally biased region" description="Basic and acidic residues" evidence="1">
    <location>
        <begin position="91"/>
        <end position="101"/>
    </location>
</feature>
<keyword evidence="3" id="KW-1185">Reference proteome</keyword>